<dbReference type="Gene3D" id="1.10.10.10">
    <property type="entry name" value="Winged helix-like DNA-binding domain superfamily/Winged helix DNA-binding domain"/>
    <property type="match status" value="1"/>
</dbReference>
<feature type="domain" description="ANTAR" evidence="2">
    <location>
        <begin position="65"/>
        <end position="126"/>
    </location>
</feature>
<reference evidence="3 4" key="1">
    <citation type="submission" date="2014-07" db="EMBL/GenBank/DDBJ databases">
        <title>Biosystematic studies on Modestobacter strains isolated from extreme hyper-arid desert soil and from historic building.</title>
        <authorList>
            <person name="Bukarasam K."/>
            <person name="Bull A."/>
            <person name="Girard G."/>
            <person name="van Wezel G."/>
            <person name="Goodfellow M."/>
        </authorList>
    </citation>
    <scope>NUCLEOTIDE SEQUENCE [LARGE SCALE GENOMIC DNA]</scope>
    <source>
        <strain evidence="3 4">KNN45-2b</strain>
    </source>
</reference>
<dbReference type="InterPro" id="IPR036388">
    <property type="entry name" value="WH-like_DNA-bd_sf"/>
</dbReference>
<dbReference type="SMART" id="SM01012">
    <property type="entry name" value="ANTAR"/>
    <property type="match status" value="1"/>
</dbReference>
<organism evidence="3 4">
    <name type="scientific">Modestobacter caceresii</name>
    <dbReference type="NCBI Taxonomy" id="1522368"/>
    <lineage>
        <taxon>Bacteria</taxon>
        <taxon>Bacillati</taxon>
        <taxon>Actinomycetota</taxon>
        <taxon>Actinomycetes</taxon>
        <taxon>Geodermatophilales</taxon>
        <taxon>Geodermatophilaceae</taxon>
        <taxon>Modestobacter</taxon>
    </lineage>
</organism>
<evidence type="ECO:0000313" key="3">
    <source>
        <dbReference type="EMBL" id="KGH45104.1"/>
    </source>
</evidence>
<dbReference type="Proteomes" id="UP000029713">
    <property type="component" value="Unassembled WGS sequence"/>
</dbReference>
<dbReference type="EMBL" id="JPMX01000091">
    <property type="protein sequence ID" value="KGH45104.1"/>
    <property type="molecule type" value="Genomic_DNA"/>
</dbReference>
<evidence type="ECO:0000259" key="2">
    <source>
        <dbReference type="PROSITE" id="PS50921"/>
    </source>
</evidence>
<protein>
    <recommendedName>
        <fullName evidence="2">ANTAR domain-containing protein</fullName>
    </recommendedName>
</protein>
<keyword evidence="4" id="KW-1185">Reference proteome</keyword>
<dbReference type="GO" id="GO:0003723">
    <property type="term" value="F:RNA binding"/>
    <property type="evidence" value="ECO:0007669"/>
    <property type="project" value="InterPro"/>
</dbReference>
<gene>
    <name evidence="3" type="ORF">IN07_19320</name>
</gene>
<name>A0A098Y3P2_9ACTN</name>
<evidence type="ECO:0000256" key="1">
    <source>
        <dbReference type="SAM" id="MobiDB-lite"/>
    </source>
</evidence>
<dbReference type="SUPFAM" id="SSF52172">
    <property type="entry name" value="CheY-like"/>
    <property type="match status" value="1"/>
</dbReference>
<dbReference type="InterPro" id="IPR011006">
    <property type="entry name" value="CheY-like_superfamily"/>
</dbReference>
<dbReference type="Pfam" id="PF03861">
    <property type="entry name" value="ANTAR"/>
    <property type="match status" value="1"/>
</dbReference>
<feature type="region of interest" description="Disordered" evidence="1">
    <location>
        <begin position="47"/>
        <end position="66"/>
    </location>
</feature>
<evidence type="ECO:0000313" key="4">
    <source>
        <dbReference type="Proteomes" id="UP000029713"/>
    </source>
</evidence>
<dbReference type="STRING" id="1522368.IN07_19320"/>
<dbReference type="PROSITE" id="PS50921">
    <property type="entry name" value="ANTAR"/>
    <property type="match status" value="1"/>
</dbReference>
<comment type="caution">
    <text evidence="3">The sequence shown here is derived from an EMBL/GenBank/DDBJ whole genome shotgun (WGS) entry which is preliminary data.</text>
</comment>
<sequence>MSVWDGAVAVPVTVVSRSKGEETGVTERVETSIEARLARSLEELASSREETAVSRAETATSREETAAARVRVADLEAALRSARTIGMAMGILMSSRRIPEQAAFDALVNASQHQNRKLREVAEDVVLAGRL</sequence>
<proteinExistence type="predicted"/>
<accession>A0A098Y3P2</accession>
<dbReference type="AlphaFoldDB" id="A0A098Y3P2"/>
<dbReference type="InterPro" id="IPR005561">
    <property type="entry name" value="ANTAR"/>
</dbReference>